<dbReference type="Proteomes" id="UP000674416">
    <property type="component" value="Unassembled WGS sequence"/>
</dbReference>
<evidence type="ECO:0000313" key="2">
    <source>
        <dbReference type="Proteomes" id="UP000674416"/>
    </source>
</evidence>
<proteinExistence type="predicted"/>
<protein>
    <submittedName>
        <fullName evidence="1">Uncharacterized protein</fullName>
    </submittedName>
</protein>
<accession>A0ABS4CYA6</accession>
<sequence>MMRTQPNYSQRDLADYQVPVAIVQSEHDENMPNILLVAFAGIDPPAWSEPFRAAAEAGAIQQRDACFPRQGTFLKEGWCLVSA</sequence>
<dbReference type="RefSeq" id="WP_211086183.1">
    <property type="nucleotide sequence ID" value="NZ_JAFDST010000003.1"/>
</dbReference>
<keyword evidence="2" id="KW-1185">Reference proteome</keyword>
<reference evidence="1 2" key="1">
    <citation type="submission" date="2021-01" db="EMBL/GenBank/DDBJ databases">
        <title>Genomic Encyclopedia of Type Strains, Phase IV (KMG-IV): sequencing the most valuable type-strain genomes for metagenomic binning, comparative biology and taxonomic classification.</title>
        <authorList>
            <person name="Goeker M."/>
        </authorList>
    </citation>
    <scope>NUCLEOTIDE SEQUENCE [LARGE SCALE GENOMIC DNA]</scope>
    <source>
        <strain evidence="1 2">DSM 103394</strain>
    </source>
</reference>
<comment type="caution">
    <text evidence="1">The sequence shown here is derived from an EMBL/GenBank/DDBJ whole genome shotgun (WGS) entry which is preliminary data.</text>
</comment>
<gene>
    <name evidence="1" type="ORF">JOC74_002846</name>
</gene>
<name>A0ABS4CYA6_9BACI</name>
<organism evidence="1 2">
    <name type="scientific">Bacillus capparidis</name>
    <dbReference type="NCBI Taxonomy" id="1840411"/>
    <lineage>
        <taxon>Bacteria</taxon>
        <taxon>Bacillati</taxon>
        <taxon>Bacillota</taxon>
        <taxon>Bacilli</taxon>
        <taxon>Bacillales</taxon>
        <taxon>Bacillaceae</taxon>
        <taxon>Bacillus</taxon>
    </lineage>
</organism>
<dbReference type="EMBL" id="JAFDST010000003">
    <property type="protein sequence ID" value="MBP1082343.1"/>
    <property type="molecule type" value="Genomic_DNA"/>
</dbReference>
<evidence type="ECO:0000313" key="1">
    <source>
        <dbReference type="EMBL" id="MBP1082343.1"/>
    </source>
</evidence>